<keyword evidence="1" id="KW-0812">Transmembrane</keyword>
<dbReference type="Pfam" id="PF09945">
    <property type="entry name" value="DUF2177"/>
    <property type="match status" value="1"/>
</dbReference>
<protein>
    <submittedName>
        <fullName evidence="2">Uncharacterized membrane protein</fullName>
    </submittedName>
</protein>
<evidence type="ECO:0000256" key="1">
    <source>
        <dbReference type="SAM" id="Phobius"/>
    </source>
</evidence>
<name>A0A285UW23_9HYPH</name>
<keyword evidence="1" id="KW-0472">Membrane</keyword>
<reference evidence="2 3" key="1">
    <citation type="submission" date="2017-08" db="EMBL/GenBank/DDBJ databases">
        <authorList>
            <person name="de Groot N.N."/>
        </authorList>
    </citation>
    <scope>NUCLEOTIDE SEQUENCE [LARGE SCALE GENOMIC DNA]</scope>
    <source>
        <strain evidence="2 3">JC85</strain>
    </source>
</reference>
<dbReference type="InterPro" id="IPR018687">
    <property type="entry name" value="DUF2177_membr"/>
</dbReference>
<evidence type="ECO:0000313" key="3">
    <source>
        <dbReference type="Proteomes" id="UP000219167"/>
    </source>
</evidence>
<accession>A0A285UW23</accession>
<feature type="transmembrane region" description="Helical" evidence="1">
    <location>
        <begin position="69"/>
        <end position="90"/>
    </location>
</feature>
<keyword evidence="3" id="KW-1185">Reference proteome</keyword>
<evidence type="ECO:0000313" key="2">
    <source>
        <dbReference type="EMBL" id="SOC46042.1"/>
    </source>
</evidence>
<feature type="transmembrane region" description="Helical" evidence="1">
    <location>
        <begin position="44"/>
        <end position="63"/>
    </location>
</feature>
<dbReference type="AlphaFoldDB" id="A0A285UW23"/>
<dbReference type="EMBL" id="OBQD01000020">
    <property type="protein sequence ID" value="SOC46042.1"/>
    <property type="molecule type" value="Genomic_DNA"/>
</dbReference>
<dbReference type="Proteomes" id="UP000219167">
    <property type="component" value="Unassembled WGS sequence"/>
</dbReference>
<feature type="transmembrane region" description="Helical" evidence="1">
    <location>
        <begin position="111"/>
        <end position="133"/>
    </location>
</feature>
<sequence>MTYLISYLATALVFLGLDFIWLTRISPAFYRSRIGELLLAQPNFAAAAAFYLLYVAGIVYFAVVPAMNAGSWTTALLSGAILGLVAFGTYDMTNLATLKGWSLQVSLVDMLWGMVITATSATASYLVTMHWFLPTKS</sequence>
<dbReference type="RefSeq" id="WP_097142457.1">
    <property type="nucleotide sequence ID" value="NZ_OBQD01000020.1"/>
</dbReference>
<feature type="transmembrane region" description="Helical" evidence="1">
    <location>
        <begin position="6"/>
        <end position="23"/>
    </location>
</feature>
<gene>
    <name evidence="2" type="ORF">SAMN05892877_12052</name>
</gene>
<proteinExistence type="predicted"/>
<organism evidence="2 3">
    <name type="scientific">Rhizobium subbaraonis</name>
    <dbReference type="NCBI Taxonomy" id="908946"/>
    <lineage>
        <taxon>Bacteria</taxon>
        <taxon>Pseudomonadati</taxon>
        <taxon>Pseudomonadota</taxon>
        <taxon>Alphaproteobacteria</taxon>
        <taxon>Hyphomicrobiales</taxon>
        <taxon>Rhizobiaceae</taxon>
        <taxon>Rhizobium/Agrobacterium group</taxon>
        <taxon>Rhizobium</taxon>
    </lineage>
</organism>
<dbReference type="OrthoDB" id="166547at2"/>
<keyword evidence="1" id="KW-1133">Transmembrane helix</keyword>